<keyword evidence="5" id="KW-0539">Nucleus</keyword>
<dbReference type="CDD" id="cd00265">
    <property type="entry name" value="MADS_MEF2_like"/>
    <property type="match status" value="1"/>
</dbReference>
<dbReference type="Gene3D" id="3.40.1810.10">
    <property type="entry name" value="Transcription factor, MADS-box"/>
    <property type="match status" value="1"/>
</dbReference>
<keyword evidence="9" id="KW-1185">Reference proteome</keyword>
<sequence length="372" mass="42558">MATASTRKTRGRQKVAMVRMQKESNRLVTFSKRRSGLFKKASELCTLCGAEAAVIVFSPGNKAYSFGHPSVELITDRFLYRDSTQFYPYHDNRHAHEILQDDRLLTSNKEVSDLKDKMDLERKRTEELLKARKSKNPEILKFLAPVEELTLPELKQIQASLLMLRSMVYQYQQNMFDAHSIQNPNQNTNSLSLLGQNLMLGAQNYDPNFFLTQTGAPQTFEDPSQMMMMMRGPHDNPQVMMIPTPMRPFDDDPLLAMRSNLMNTRFMTPNIQPYQGQFDINETMLPFQETNNPIPGQYDIRQTMPPFQVTTDPIHTRFDIHQNMSTDMGLGRDPVPSSQQSLTSLLMGNGNPTNPPPPFNHQGGFGFDPRMN</sequence>
<dbReference type="PRINTS" id="PR00404">
    <property type="entry name" value="MADSDOMAIN"/>
</dbReference>
<feature type="domain" description="MADS-box" evidence="7">
    <location>
        <begin position="10"/>
        <end position="70"/>
    </location>
</feature>
<dbReference type="SUPFAM" id="SSF55455">
    <property type="entry name" value="SRF-like"/>
    <property type="match status" value="1"/>
</dbReference>
<dbReference type="FunFam" id="3.40.1810.10:FF:000006">
    <property type="entry name" value="Agamous-like MADS-box protein AGL62"/>
    <property type="match status" value="1"/>
</dbReference>
<dbReference type="SMART" id="SM00432">
    <property type="entry name" value="MADS"/>
    <property type="match status" value="1"/>
</dbReference>
<dbReference type="InterPro" id="IPR036879">
    <property type="entry name" value="TF_MADSbox_sf"/>
</dbReference>
<evidence type="ECO:0000256" key="3">
    <source>
        <dbReference type="ARBA" id="ARBA00023125"/>
    </source>
</evidence>
<name>A0AAW1IND0_SAPOF</name>
<dbReference type="Pfam" id="PF00319">
    <property type="entry name" value="SRF-TF"/>
    <property type="match status" value="1"/>
</dbReference>
<dbReference type="GO" id="GO:0000981">
    <property type="term" value="F:DNA-binding transcription factor activity, RNA polymerase II-specific"/>
    <property type="evidence" value="ECO:0007669"/>
    <property type="project" value="TreeGrafter"/>
</dbReference>
<comment type="caution">
    <text evidence="8">The sequence shown here is derived from an EMBL/GenBank/DDBJ whole genome shotgun (WGS) entry which is preliminary data.</text>
</comment>
<evidence type="ECO:0000313" key="9">
    <source>
        <dbReference type="Proteomes" id="UP001443914"/>
    </source>
</evidence>
<evidence type="ECO:0000256" key="6">
    <source>
        <dbReference type="SAM" id="MobiDB-lite"/>
    </source>
</evidence>
<evidence type="ECO:0000256" key="5">
    <source>
        <dbReference type="ARBA" id="ARBA00023242"/>
    </source>
</evidence>
<accession>A0AAW1IND0</accession>
<reference evidence="8" key="1">
    <citation type="submission" date="2024-03" db="EMBL/GenBank/DDBJ databases">
        <title>WGS assembly of Saponaria officinalis var. Norfolk2.</title>
        <authorList>
            <person name="Jenkins J."/>
            <person name="Shu S."/>
            <person name="Grimwood J."/>
            <person name="Barry K."/>
            <person name="Goodstein D."/>
            <person name="Schmutz J."/>
            <person name="Leebens-Mack J."/>
            <person name="Osbourn A."/>
        </authorList>
    </citation>
    <scope>NUCLEOTIDE SEQUENCE [LARGE SCALE GENOMIC DNA]</scope>
    <source>
        <strain evidence="8">JIC</strain>
    </source>
</reference>
<keyword evidence="2" id="KW-0805">Transcription regulation</keyword>
<dbReference type="GO" id="GO:0005634">
    <property type="term" value="C:nucleus"/>
    <property type="evidence" value="ECO:0007669"/>
    <property type="project" value="UniProtKB-SubCell"/>
</dbReference>
<dbReference type="EMBL" id="JBDFQZ010000009">
    <property type="protein sequence ID" value="KAK9690856.1"/>
    <property type="molecule type" value="Genomic_DNA"/>
</dbReference>
<evidence type="ECO:0000259" key="7">
    <source>
        <dbReference type="PROSITE" id="PS50066"/>
    </source>
</evidence>
<evidence type="ECO:0000313" key="8">
    <source>
        <dbReference type="EMBL" id="KAK9690856.1"/>
    </source>
</evidence>
<dbReference type="InterPro" id="IPR033896">
    <property type="entry name" value="MEF2-like_N"/>
</dbReference>
<keyword evidence="4" id="KW-0804">Transcription</keyword>
<dbReference type="PANTHER" id="PTHR11945:SF776">
    <property type="entry name" value="AGAMOUS-LIKE 50-RELATED"/>
    <property type="match status" value="1"/>
</dbReference>
<feature type="compositionally biased region" description="Polar residues" evidence="6">
    <location>
        <begin position="336"/>
        <end position="346"/>
    </location>
</feature>
<evidence type="ECO:0000256" key="2">
    <source>
        <dbReference type="ARBA" id="ARBA00023015"/>
    </source>
</evidence>
<evidence type="ECO:0000256" key="4">
    <source>
        <dbReference type="ARBA" id="ARBA00023163"/>
    </source>
</evidence>
<keyword evidence="3" id="KW-0238">DNA-binding</keyword>
<dbReference type="InterPro" id="IPR002100">
    <property type="entry name" value="TF_MADSbox"/>
</dbReference>
<feature type="region of interest" description="Disordered" evidence="6">
    <location>
        <begin position="329"/>
        <end position="372"/>
    </location>
</feature>
<gene>
    <name evidence="8" type="ORF">RND81_09G158700</name>
</gene>
<dbReference type="PROSITE" id="PS50066">
    <property type="entry name" value="MADS_BOX_2"/>
    <property type="match status" value="1"/>
</dbReference>
<proteinExistence type="predicted"/>
<dbReference type="GO" id="GO:0046983">
    <property type="term" value="F:protein dimerization activity"/>
    <property type="evidence" value="ECO:0007669"/>
    <property type="project" value="InterPro"/>
</dbReference>
<dbReference type="AlphaFoldDB" id="A0AAW1IND0"/>
<evidence type="ECO:0000256" key="1">
    <source>
        <dbReference type="ARBA" id="ARBA00004123"/>
    </source>
</evidence>
<dbReference type="PANTHER" id="PTHR11945">
    <property type="entry name" value="MADS BOX PROTEIN"/>
    <property type="match status" value="1"/>
</dbReference>
<protein>
    <recommendedName>
        <fullName evidence="7">MADS-box domain-containing protein</fullName>
    </recommendedName>
</protein>
<dbReference type="GO" id="GO:0045944">
    <property type="term" value="P:positive regulation of transcription by RNA polymerase II"/>
    <property type="evidence" value="ECO:0007669"/>
    <property type="project" value="InterPro"/>
</dbReference>
<dbReference type="GO" id="GO:0000978">
    <property type="term" value="F:RNA polymerase II cis-regulatory region sequence-specific DNA binding"/>
    <property type="evidence" value="ECO:0007669"/>
    <property type="project" value="TreeGrafter"/>
</dbReference>
<organism evidence="8 9">
    <name type="scientific">Saponaria officinalis</name>
    <name type="common">Common soapwort</name>
    <name type="synonym">Lychnis saponaria</name>
    <dbReference type="NCBI Taxonomy" id="3572"/>
    <lineage>
        <taxon>Eukaryota</taxon>
        <taxon>Viridiplantae</taxon>
        <taxon>Streptophyta</taxon>
        <taxon>Embryophyta</taxon>
        <taxon>Tracheophyta</taxon>
        <taxon>Spermatophyta</taxon>
        <taxon>Magnoliopsida</taxon>
        <taxon>eudicotyledons</taxon>
        <taxon>Gunneridae</taxon>
        <taxon>Pentapetalae</taxon>
        <taxon>Caryophyllales</taxon>
        <taxon>Caryophyllaceae</taxon>
        <taxon>Caryophylleae</taxon>
        <taxon>Saponaria</taxon>
    </lineage>
</organism>
<comment type="subcellular location">
    <subcellularLocation>
        <location evidence="1">Nucleus</location>
    </subcellularLocation>
</comment>
<dbReference type="Proteomes" id="UP001443914">
    <property type="component" value="Unassembled WGS sequence"/>
</dbReference>